<keyword evidence="5 7" id="KW-1133">Transmembrane helix</keyword>
<feature type="transmembrane region" description="Helical" evidence="7">
    <location>
        <begin position="270"/>
        <end position="291"/>
    </location>
</feature>
<dbReference type="PROSITE" id="PS50928">
    <property type="entry name" value="ABC_TM1"/>
    <property type="match status" value="1"/>
</dbReference>
<evidence type="ECO:0000313" key="11">
    <source>
        <dbReference type="Proteomes" id="UP001500064"/>
    </source>
</evidence>
<dbReference type="Proteomes" id="UP001500064">
    <property type="component" value="Unassembled WGS sequence"/>
</dbReference>
<name>A0ABN2GKT4_9ACTN</name>
<reference evidence="10 11" key="1">
    <citation type="journal article" date="2019" name="Int. J. Syst. Evol. Microbiol.">
        <title>The Global Catalogue of Microorganisms (GCM) 10K type strain sequencing project: providing services to taxonomists for standard genome sequencing and annotation.</title>
        <authorList>
            <consortium name="The Broad Institute Genomics Platform"/>
            <consortium name="The Broad Institute Genome Sequencing Center for Infectious Disease"/>
            <person name="Wu L."/>
            <person name="Ma J."/>
        </authorList>
    </citation>
    <scope>NUCLEOTIDE SEQUENCE [LARGE SCALE GENOMIC DNA]</scope>
    <source>
        <strain evidence="10 11">JCM 13929</strain>
    </source>
</reference>
<evidence type="ECO:0000256" key="7">
    <source>
        <dbReference type="RuleBase" id="RU363032"/>
    </source>
</evidence>
<dbReference type="PANTHER" id="PTHR43744">
    <property type="entry name" value="ABC TRANSPORTER PERMEASE PROTEIN MG189-RELATED-RELATED"/>
    <property type="match status" value="1"/>
</dbReference>
<evidence type="ECO:0000259" key="9">
    <source>
        <dbReference type="PROSITE" id="PS50928"/>
    </source>
</evidence>
<keyword evidence="3" id="KW-1003">Cell membrane</keyword>
<evidence type="ECO:0000256" key="5">
    <source>
        <dbReference type="ARBA" id="ARBA00022989"/>
    </source>
</evidence>
<feature type="transmembrane region" description="Helical" evidence="7">
    <location>
        <begin position="100"/>
        <end position="121"/>
    </location>
</feature>
<keyword evidence="4 7" id="KW-0812">Transmembrane</keyword>
<dbReference type="SUPFAM" id="SSF161098">
    <property type="entry name" value="MetI-like"/>
    <property type="match status" value="1"/>
</dbReference>
<dbReference type="PANTHER" id="PTHR43744:SF12">
    <property type="entry name" value="ABC TRANSPORTER PERMEASE PROTEIN MG189-RELATED"/>
    <property type="match status" value="1"/>
</dbReference>
<comment type="similarity">
    <text evidence="7">Belongs to the binding-protein-dependent transport system permease family.</text>
</comment>
<dbReference type="EMBL" id="BAAAMU010000094">
    <property type="protein sequence ID" value="GAA1672910.1"/>
    <property type="molecule type" value="Genomic_DNA"/>
</dbReference>
<comment type="caution">
    <text evidence="10">The sequence shown here is derived from an EMBL/GenBank/DDBJ whole genome shotgun (WGS) entry which is preliminary data.</text>
</comment>
<protein>
    <submittedName>
        <fullName evidence="10">Carbohydrate ABC transporter permease</fullName>
    </submittedName>
</protein>
<evidence type="ECO:0000256" key="8">
    <source>
        <dbReference type="SAM" id="MobiDB-lite"/>
    </source>
</evidence>
<feature type="transmembrane region" description="Helical" evidence="7">
    <location>
        <begin position="133"/>
        <end position="154"/>
    </location>
</feature>
<keyword evidence="6 7" id="KW-0472">Membrane</keyword>
<dbReference type="Gene3D" id="1.10.3720.10">
    <property type="entry name" value="MetI-like"/>
    <property type="match status" value="1"/>
</dbReference>
<evidence type="ECO:0000256" key="4">
    <source>
        <dbReference type="ARBA" id="ARBA00022692"/>
    </source>
</evidence>
<keyword evidence="2 7" id="KW-0813">Transport</keyword>
<feature type="domain" description="ABC transmembrane type-1" evidence="9">
    <location>
        <begin position="96"/>
        <end position="291"/>
    </location>
</feature>
<feature type="transmembrane region" description="Helical" evidence="7">
    <location>
        <begin position="28"/>
        <end position="54"/>
    </location>
</feature>
<sequence length="305" mass="33123">MTLTATPAPPVPASRRHGRRAGRPAPRLLSHAVVNGVLIIAVLYTVMPVLWLLMAATKNMRDLFGTGGFVFGRTFALGDNLAHLFTAQDGIYLRWLGNTALYAVGGALIATTLCVAAGYAFDKLSFPFKEKIFGLILLGVLVPASATALPIYLLASKVGIVNTFWGVFLPSLVFPFGVYLARVFSAAYVPAEVIEATRVDGAGDLRTFLSVGFPMLRTAFVTIFLFQFTGIWNSFFLPLVMLTDQHLYPLNLGLYTWQTTSLNQGHPEDYLLAITGSLVAVVPLVIVFVTLQRYWKAGMTAGAVK</sequence>
<dbReference type="InterPro" id="IPR000515">
    <property type="entry name" value="MetI-like"/>
</dbReference>
<evidence type="ECO:0000256" key="3">
    <source>
        <dbReference type="ARBA" id="ARBA00022475"/>
    </source>
</evidence>
<keyword evidence="11" id="KW-1185">Reference proteome</keyword>
<feature type="transmembrane region" description="Helical" evidence="7">
    <location>
        <begin position="160"/>
        <end position="181"/>
    </location>
</feature>
<evidence type="ECO:0000256" key="2">
    <source>
        <dbReference type="ARBA" id="ARBA00022448"/>
    </source>
</evidence>
<evidence type="ECO:0000313" key="10">
    <source>
        <dbReference type="EMBL" id="GAA1672910.1"/>
    </source>
</evidence>
<evidence type="ECO:0000256" key="6">
    <source>
        <dbReference type="ARBA" id="ARBA00023136"/>
    </source>
</evidence>
<proteinExistence type="inferred from homology"/>
<comment type="subcellular location">
    <subcellularLocation>
        <location evidence="1 7">Cell membrane</location>
        <topology evidence="1 7">Multi-pass membrane protein</topology>
    </subcellularLocation>
</comment>
<dbReference type="Pfam" id="PF00528">
    <property type="entry name" value="BPD_transp_1"/>
    <property type="match status" value="1"/>
</dbReference>
<feature type="transmembrane region" description="Helical" evidence="7">
    <location>
        <begin position="219"/>
        <end position="242"/>
    </location>
</feature>
<dbReference type="CDD" id="cd06261">
    <property type="entry name" value="TM_PBP2"/>
    <property type="match status" value="1"/>
</dbReference>
<organism evidence="10 11">
    <name type="scientific">Nonomuraea maheshkhaliensis</name>
    <dbReference type="NCBI Taxonomy" id="419590"/>
    <lineage>
        <taxon>Bacteria</taxon>
        <taxon>Bacillati</taxon>
        <taxon>Actinomycetota</taxon>
        <taxon>Actinomycetes</taxon>
        <taxon>Streptosporangiales</taxon>
        <taxon>Streptosporangiaceae</taxon>
        <taxon>Nonomuraea</taxon>
    </lineage>
</organism>
<gene>
    <name evidence="10" type="ORF">GCM10009733_082570</name>
</gene>
<dbReference type="InterPro" id="IPR035906">
    <property type="entry name" value="MetI-like_sf"/>
</dbReference>
<feature type="region of interest" description="Disordered" evidence="8">
    <location>
        <begin position="1"/>
        <end position="22"/>
    </location>
</feature>
<evidence type="ECO:0000256" key="1">
    <source>
        <dbReference type="ARBA" id="ARBA00004651"/>
    </source>
</evidence>
<dbReference type="RefSeq" id="WP_346112278.1">
    <property type="nucleotide sequence ID" value="NZ_BAAAMU010000094.1"/>
</dbReference>
<accession>A0ABN2GKT4</accession>